<keyword evidence="1" id="KW-1133">Transmembrane helix</keyword>
<keyword evidence="3" id="KW-1185">Reference proteome</keyword>
<feature type="transmembrane region" description="Helical" evidence="1">
    <location>
        <begin position="34"/>
        <end position="55"/>
    </location>
</feature>
<keyword evidence="1" id="KW-0472">Membrane</keyword>
<dbReference type="Proteomes" id="UP000622448">
    <property type="component" value="Unassembled WGS sequence"/>
</dbReference>
<keyword evidence="1" id="KW-0812">Transmembrane</keyword>
<proteinExistence type="predicted"/>
<feature type="transmembrane region" description="Helical" evidence="1">
    <location>
        <begin position="76"/>
        <end position="95"/>
    </location>
</feature>
<protein>
    <recommendedName>
        <fullName evidence="4">DUF2975 domain-containing protein</fullName>
    </recommendedName>
</protein>
<gene>
    <name evidence="2" type="ORF">H8S61_14915</name>
</gene>
<evidence type="ECO:0000313" key="3">
    <source>
        <dbReference type="Proteomes" id="UP000622448"/>
    </source>
</evidence>
<evidence type="ECO:0000256" key="1">
    <source>
        <dbReference type="SAM" id="Phobius"/>
    </source>
</evidence>
<evidence type="ECO:0000313" key="2">
    <source>
        <dbReference type="EMBL" id="MBC5585479.1"/>
    </source>
</evidence>
<organism evidence="2 3">
    <name type="scientific">Eggerthella hominis</name>
    <dbReference type="NCBI Taxonomy" id="2763043"/>
    <lineage>
        <taxon>Bacteria</taxon>
        <taxon>Bacillati</taxon>
        <taxon>Actinomycetota</taxon>
        <taxon>Coriobacteriia</taxon>
        <taxon>Eggerthellales</taxon>
        <taxon>Eggerthellaceae</taxon>
        <taxon>Eggerthella</taxon>
    </lineage>
</organism>
<accession>A0ABR7BV63</accession>
<name>A0ABR7BV63_9ACTN</name>
<sequence>MFLVMFIAVCVTSIAVFLLEIIRCVTMSTVPDLARILQLASALINYVIYGVMLLVMRSIAKDIAHGKPPFTIAHAIQIKVIAWMFVAGFILGILVSPDFAEIAQIGSLDFGLTSDQVGRYPSIHLDIKSLVGAIVCFSLSSVWKYGALLQADSDDYL</sequence>
<comment type="caution">
    <text evidence="2">The sequence shown here is derived from an EMBL/GenBank/DDBJ whole genome shotgun (WGS) entry which is preliminary data.</text>
</comment>
<dbReference type="EMBL" id="JACOOA010000008">
    <property type="protein sequence ID" value="MBC5585479.1"/>
    <property type="molecule type" value="Genomic_DNA"/>
</dbReference>
<reference evidence="2 3" key="1">
    <citation type="submission" date="2020-08" db="EMBL/GenBank/DDBJ databases">
        <title>Genome public.</title>
        <authorList>
            <person name="Liu C."/>
            <person name="Sun Q."/>
        </authorList>
    </citation>
    <scope>NUCLEOTIDE SEQUENCE [LARGE SCALE GENOMIC DNA]</scope>
    <source>
        <strain evidence="2 3">NSJ-70</strain>
    </source>
</reference>
<evidence type="ECO:0008006" key="4">
    <source>
        <dbReference type="Google" id="ProtNLM"/>
    </source>
</evidence>